<feature type="transmembrane region" description="Helical" evidence="8">
    <location>
        <begin position="294"/>
        <end position="315"/>
    </location>
</feature>
<accession>A0A8H7T8G7</accession>
<feature type="transmembrane region" description="Helical" evidence="8">
    <location>
        <begin position="136"/>
        <end position="155"/>
    </location>
</feature>
<feature type="transmembrane region" description="Helical" evidence="8">
    <location>
        <begin position="51"/>
        <end position="70"/>
    </location>
</feature>
<dbReference type="Gene3D" id="1.20.1250.20">
    <property type="entry name" value="MFS general substrate transporter like domains"/>
    <property type="match status" value="1"/>
</dbReference>
<evidence type="ECO:0000313" key="11">
    <source>
        <dbReference type="Proteomes" id="UP000664132"/>
    </source>
</evidence>
<feature type="transmembrane region" description="Helical" evidence="8">
    <location>
        <begin position="357"/>
        <end position="381"/>
    </location>
</feature>
<evidence type="ECO:0000256" key="2">
    <source>
        <dbReference type="ARBA" id="ARBA00010992"/>
    </source>
</evidence>
<dbReference type="InterPro" id="IPR020846">
    <property type="entry name" value="MFS_dom"/>
</dbReference>
<feature type="transmembrane region" description="Helical" evidence="8">
    <location>
        <begin position="12"/>
        <end position="31"/>
    </location>
</feature>
<feature type="transmembrane region" description="Helical" evidence="8">
    <location>
        <begin position="167"/>
        <end position="188"/>
    </location>
</feature>
<dbReference type="PRINTS" id="PR00171">
    <property type="entry name" value="SUGRTRNSPORT"/>
</dbReference>
<feature type="transmembrane region" description="Helical" evidence="8">
    <location>
        <begin position="424"/>
        <end position="443"/>
    </location>
</feature>
<reference evidence="10" key="1">
    <citation type="submission" date="2021-02" db="EMBL/GenBank/DDBJ databases">
        <title>Genome sequence Cadophora malorum strain M34.</title>
        <authorList>
            <person name="Stefanovic E."/>
            <person name="Vu D."/>
            <person name="Scully C."/>
            <person name="Dijksterhuis J."/>
            <person name="Roader J."/>
            <person name="Houbraken J."/>
        </authorList>
    </citation>
    <scope>NUCLEOTIDE SEQUENCE</scope>
    <source>
        <strain evidence="10">M34</strain>
    </source>
</reference>
<protein>
    <recommendedName>
        <fullName evidence="9">Major facilitator superfamily (MFS) profile domain-containing protein</fullName>
    </recommendedName>
</protein>
<dbReference type="OrthoDB" id="6612291at2759"/>
<dbReference type="PANTHER" id="PTHR48022">
    <property type="entry name" value="PLASTIDIC GLUCOSE TRANSPORTER 4"/>
    <property type="match status" value="1"/>
</dbReference>
<feature type="domain" description="Major facilitator superfamily (MFS) profile" evidence="9">
    <location>
        <begin position="9"/>
        <end position="448"/>
    </location>
</feature>
<dbReference type="EMBL" id="JAFJYH010000238">
    <property type="protein sequence ID" value="KAG4415042.1"/>
    <property type="molecule type" value="Genomic_DNA"/>
</dbReference>
<name>A0A8H7T8G7_9HELO</name>
<dbReference type="Pfam" id="PF00083">
    <property type="entry name" value="Sugar_tr"/>
    <property type="match status" value="1"/>
</dbReference>
<evidence type="ECO:0000256" key="1">
    <source>
        <dbReference type="ARBA" id="ARBA00004141"/>
    </source>
</evidence>
<organism evidence="10 11">
    <name type="scientific">Cadophora malorum</name>
    <dbReference type="NCBI Taxonomy" id="108018"/>
    <lineage>
        <taxon>Eukaryota</taxon>
        <taxon>Fungi</taxon>
        <taxon>Dikarya</taxon>
        <taxon>Ascomycota</taxon>
        <taxon>Pezizomycotina</taxon>
        <taxon>Leotiomycetes</taxon>
        <taxon>Helotiales</taxon>
        <taxon>Ploettnerulaceae</taxon>
        <taxon>Cadophora</taxon>
    </lineage>
</organism>
<feature type="transmembrane region" description="Helical" evidence="8">
    <location>
        <begin position="103"/>
        <end position="124"/>
    </location>
</feature>
<evidence type="ECO:0000256" key="6">
    <source>
        <dbReference type="ARBA" id="ARBA00023136"/>
    </source>
</evidence>
<keyword evidence="11" id="KW-1185">Reference proteome</keyword>
<evidence type="ECO:0000256" key="7">
    <source>
        <dbReference type="RuleBase" id="RU003346"/>
    </source>
</evidence>
<dbReference type="GO" id="GO:0005351">
    <property type="term" value="F:carbohydrate:proton symporter activity"/>
    <property type="evidence" value="ECO:0007669"/>
    <property type="project" value="TreeGrafter"/>
</dbReference>
<feature type="transmembrane region" description="Helical" evidence="8">
    <location>
        <begin position="401"/>
        <end position="418"/>
    </location>
</feature>
<keyword evidence="5 8" id="KW-1133">Transmembrane helix</keyword>
<proteinExistence type="inferred from homology"/>
<dbReference type="InterPro" id="IPR003663">
    <property type="entry name" value="Sugar/inositol_transpt"/>
</dbReference>
<feature type="transmembrane region" description="Helical" evidence="8">
    <location>
        <begin position="322"/>
        <end position="345"/>
    </location>
</feature>
<keyword evidence="6 8" id="KW-0472">Membrane</keyword>
<dbReference type="InterPro" id="IPR005829">
    <property type="entry name" value="Sugar_transporter_CS"/>
</dbReference>
<dbReference type="PANTHER" id="PTHR48022:SF9">
    <property type="entry name" value="MAJOR FACILITATOR SUPERFAMILY (MFS) PROFILE DOMAIN-CONTAINING PROTEIN"/>
    <property type="match status" value="1"/>
</dbReference>
<comment type="caution">
    <text evidence="10">The sequence shown here is derived from an EMBL/GenBank/DDBJ whole genome shotgun (WGS) entry which is preliminary data.</text>
</comment>
<evidence type="ECO:0000259" key="9">
    <source>
        <dbReference type="PROSITE" id="PS50850"/>
    </source>
</evidence>
<feature type="transmembrane region" description="Helical" evidence="8">
    <location>
        <begin position="77"/>
        <end position="97"/>
    </location>
</feature>
<comment type="subcellular location">
    <subcellularLocation>
        <location evidence="1">Membrane</location>
        <topology evidence="1">Multi-pass membrane protein</topology>
    </subcellularLocation>
</comment>
<evidence type="ECO:0000256" key="8">
    <source>
        <dbReference type="SAM" id="Phobius"/>
    </source>
</evidence>
<dbReference type="PROSITE" id="PS50850">
    <property type="entry name" value="MFS"/>
    <property type="match status" value="1"/>
</dbReference>
<dbReference type="PROSITE" id="PS00217">
    <property type="entry name" value="SUGAR_TRANSPORT_2"/>
    <property type="match status" value="1"/>
</dbReference>
<dbReference type="AlphaFoldDB" id="A0A8H7T8G7"/>
<dbReference type="Proteomes" id="UP000664132">
    <property type="component" value="Unassembled WGS sequence"/>
</dbReference>
<dbReference type="SUPFAM" id="SSF103473">
    <property type="entry name" value="MFS general substrate transporter"/>
    <property type="match status" value="1"/>
</dbReference>
<feature type="transmembrane region" description="Helical" evidence="8">
    <location>
        <begin position="256"/>
        <end position="274"/>
    </location>
</feature>
<dbReference type="InterPro" id="IPR005828">
    <property type="entry name" value="MFS_sugar_transport-like"/>
</dbReference>
<evidence type="ECO:0000313" key="10">
    <source>
        <dbReference type="EMBL" id="KAG4415042.1"/>
    </source>
</evidence>
<keyword evidence="4 8" id="KW-0812">Transmembrane</keyword>
<gene>
    <name evidence="10" type="ORF">IFR04_011814</name>
</gene>
<dbReference type="FunFam" id="1.20.1250.20:FF:000090">
    <property type="entry name" value="MFS sugar transporter, putative"/>
    <property type="match status" value="1"/>
</dbReference>
<evidence type="ECO:0000256" key="5">
    <source>
        <dbReference type="ARBA" id="ARBA00022989"/>
    </source>
</evidence>
<evidence type="ECO:0000256" key="3">
    <source>
        <dbReference type="ARBA" id="ARBA00022448"/>
    </source>
</evidence>
<keyword evidence="3 7" id="KW-0813">Transport</keyword>
<comment type="similarity">
    <text evidence="2 7">Belongs to the major facilitator superfamily. Sugar transporter (TC 2.A.1.1) family.</text>
</comment>
<dbReference type="InterPro" id="IPR050360">
    <property type="entry name" value="MFS_Sugar_Transporters"/>
</dbReference>
<dbReference type="NCBIfam" id="TIGR00879">
    <property type="entry name" value="SP"/>
    <property type="match status" value="1"/>
</dbReference>
<dbReference type="InterPro" id="IPR036259">
    <property type="entry name" value="MFS_trans_sf"/>
</dbReference>
<evidence type="ECO:0000256" key="4">
    <source>
        <dbReference type="ARBA" id="ARBA00022692"/>
    </source>
</evidence>
<sequence length="491" mass="53531">MGRLSTGGTAVFLAIGGFLFGYDSGIISSTIVQPYFTDYMGTPTASETEGIVSSFTGGAILGALSVAWLPDKYGRKMAVFIGAVISTIGCALQAGAANIPMMIAGRFIAGIAVGLLSAVVPMYCSEIATAQDRGKLSGLLQWMLSWGFFVAQWLGYGCFKVDSDFQWRFPLAFQLVPGLIIAAGIWFLQESPRWLIEKDRHEEARLVLEKMHGNGSNQEFLDLEYREIRDTIVAEKSLQIPAWSALLKKPSSRRRLLLGCGVQAFGQLSGINVVNYYGNVIYAILGISTETSLMIVGISGALSIIYCSAGLYLLDSVGRVKLLLASSVGCGLSLMVNAVLSQYYVADVGTSNANENALRAMVAMNFVFSLFFTFIGIISWVYPAEIFPVEIRAKGNSISTLTNWCLNLLFAQTAPIALEKMGFKFFYFFFAFNIMATVCYALFYPETKGRTLEQMDELFGDQLVPHALKDSSGAEAAMDEKYPAEHVNSVN</sequence>
<dbReference type="GO" id="GO:0016020">
    <property type="term" value="C:membrane"/>
    <property type="evidence" value="ECO:0007669"/>
    <property type="project" value="UniProtKB-SubCell"/>
</dbReference>